<dbReference type="InterPro" id="IPR017853">
    <property type="entry name" value="GH"/>
</dbReference>
<evidence type="ECO:0000313" key="7">
    <source>
        <dbReference type="Proteomes" id="UP000783287"/>
    </source>
</evidence>
<reference evidence="6" key="2">
    <citation type="journal article" date="2021" name="Microbiome">
        <title>Successional dynamics and alternative stable states in a saline activated sludge microbial community over 9 years.</title>
        <authorList>
            <person name="Wang Y."/>
            <person name="Ye J."/>
            <person name="Ju F."/>
            <person name="Liu L."/>
            <person name="Boyd J.A."/>
            <person name="Deng Y."/>
            <person name="Parks D.H."/>
            <person name="Jiang X."/>
            <person name="Yin X."/>
            <person name="Woodcroft B.J."/>
            <person name="Tyson G.W."/>
            <person name="Hugenholtz P."/>
            <person name="Polz M.F."/>
            <person name="Zhang T."/>
        </authorList>
    </citation>
    <scope>NUCLEOTIDE SEQUENCE</scope>
    <source>
        <strain evidence="6">HKST-UBA14</strain>
    </source>
</reference>
<dbReference type="InterPro" id="IPR016047">
    <property type="entry name" value="M23ase_b-sheet_dom"/>
</dbReference>
<dbReference type="Gene3D" id="3.40.80.10">
    <property type="entry name" value="Peptidoglycan recognition protein-like"/>
    <property type="match status" value="1"/>
</dbReference>
<dbReference type="EMBL" id="JAGQLK010000026">
    <property type="protein sequence ID" value="MCA9383089.1"/>
    <property type="molecule type" value="Genomic_DNA"/>
</dbReference>
<reference evidence="6" key="1">
    <citation type="submission" date="2020-04" db="EMBL/GenBank/DDBJ databases">
        <authorList>
            <person name="Zhang T."/>
        </authorList>
    </citation>
    <scope>NUCLEOTIDE SEQUENCE</scope>
    <source>
        <strain evidence="6">HKST-UBA14</strain>
    </source>
</reference>
<keyword evidence="3" id="KW-0812">Transmembrane</keyword>
<protein>
    <submittedName>
        <fullName evidence="6">Peptidoglycan DD-metalloendopeptidase family protein</fullName>
    </submittedName>
</protein>
<evidence type="ECO:0000259" key="5">
    <source>
        <dbReference type="SMART" id="SM00701"/>
    </source>
</evidence>
<feature type="domain" description="N-acetylmuramoyl-L-alanine amidase" evidence="4">
    <location>
        <begin position="1635"/>
        <end position="1785"/>
    </location>
</feature>
<dbReference type="InterPro" id="IPR015510">
    <property type="entry name" value="PGRP"/>
</dbReference>
<dbReference type="InterPro" id="IPR036505">
    <property type="entry name" value="Amidase/PGRP_sf"/>
</dbReference>
<keyword evidence="3" id="KW-1133">Transmembrane helix</keyword>
<dbReference type="InterPro" id="IPR006619">
    <property type="entry name" value="PGRP_domain_met/bac"/>
</dbReference>
<dbReference type="InterPro" id="IPR002502">
    <property type="entry name" value="Amidase_domain"/>
</dbReference>
<gene>
    <name evidence="6" type="ORF">KC909_01870</name>
</gene>
<dbReference type="Pfam" id="PF01510">
    <property type="entry name" value="Amidase_2"/>
    <property type="match status" value="1"/>
</dbReference>
<dbReference type="PANTHER" id="PTHR11022">
    <property type="entry name" value="PEPTIDOGLYCAN RECOGNITION PROTEIN"/>
    <property type="match status" value="1"/>
</dbReference>
<dbReference type="SUPFAM" id="SSF55846">
    <property type="entry name" value="N-acetylmuramoyl-L-alanine amidase-like"/>
    <property type="match status" value="1"/>
</dbReference>
<dbReference type="SMART" id="SM00644">
    <property type="entry name" value="Ami_2"/>
    <property type="match status" value="1"/>
</dbReference>
<dbReference type="Proteomes" id="UP000783287">
    <property type="component" value="Unassembled WGS sequence"/>
</dbReference>
<dbReference type="GO" id="GO:0009253">
    <property type="term" value="P:peptidoglycan catabolic process"/>
    <property type="evidence" value="ECO:0007669"/>
    <property type="project" value="InterPro"/>
</dbReference>
<feature type="transmembrane region" description="Helical" evidence="3">
    <location>
        <begin position="21"/>
        <end position="38"/>
    </location>
</feature>
<feature type="domain" description="Peptidoglycan recognition protein family" evidence="5">
    <location>
        <begin position="1623"/>
        <end position="1775"/>
    </location>
</feature>
<comment type="similarity">
    <text evidence="1">Belongs to the N-acetylmuramoyl-L-alanine amidase 2 family.</text>
</comment>
<dbReference type="GO" id="GO:0008270">
    <property type="term" value="F:zinc ion binding"/>
    <property type="evidence" value="ECO:0007669"/>
    <property type="project" value="InterPro"/>
</dbReference>
<dbReference type="SUPFAM" id="SSF51261">
    <property type="entry name" value="Duplicated hybrid motif"/>
    <property type="match status" value="1"/>
</dbReference>
<evidence type="ECO:0000256" key="3">
    <source>
        <dbReference type="SAM" id="Phobius"/>
    </source>
</evidence>
<dbReference type="CDD" id="cd06583">
    <property type="entry name" value="PGRP"/>
    <property type="match status" value="1"/>
</dbReference>
<evidence type="ECO:0000256" key="2">
    <source>
        <dbReference type="SAM" id="MobiDB-lite"/>
    </source>
</evidence>
<dbReference type="Pfam" id="PF01551">
    <property type="entry name" value="Peptidase_M23"/>
    <property type="match status" value="1"/>
</dbReference>
<feature type="region of interest" description="Disordered" evidence="2">
    <location>
        <begin position="1830"/>
        <end position="1864"/>
    </location>
</feature>
<dbReference type="Gene3D" id="3.20.20.80">
    <property type="entry name" value="Glycosidases"/>
    <property type="match status" value="1"/>
</dbReference>
<keyword evidence="3" id="KW-0472">Membrane</keyword>
<dbReference type="SUPFAM" id="SSF51445">
    <property type="entry name" value="(Trans)glycosidases"/>
    <property type="match status" value="1"/>
</dbReference>
<evidence type="ECO:0000313" key="6">
    <source>
        <dbReference type="EMBL" id="MCA9383089.1"/>
    </source>
</evidence>
<sequence length="2118" mass="230232">MKKLLNSIRLITDKSGVAIPLFMLLLLFAISIFSFTFSNKSINKTVSPDTIASNEAVVTSNSAGSVLAGSANCGKLGINYAVEVGAVDSGSVQRAANLGMKHAVYMVTSGGQLTETKAKFKEALDLGITPILRMCYTGNCSLTNPDEYANFINTLANSSEVGGRTFYAIAGPNEPLSENYLGNTIGDPVSTAQVVTPFMNTVISNVNASNVRLISPAFNSTNGNYNSLIQEMKNRGANFSALDAITINAYNLFGTTRISSFVSNTKTLFPGQQLVLTEIGMFESERNPSDGQNVPHQQAMGNLSEEIALLRSDGSILSYNLFNSFGNNGSSDFAYNVMSDDEIRTVNGQECSDVDIVPFPTSPGGGTGNPPGGATSCDSNASYCEGNEISFEDYDSGCRADREEICDPPGGWNWYQDGAIGGACGDYAQDPVDGNPQTVCRVPEIRGFSPQGDQQCGENLTTHGDRSMKMFTAFSSINAGTCYDLGANFPGGSAGFDVRVKEEIEPAYGEVKVMLGTTNQNFQAVDWTQVNWGTVETIGTSSYGPDRFATRSLTINIPAGTKTVCTRINSQYAGVGISSFWDGGFIAESGTQCNTASGTSDDDGVDRRGGGQCVCGENGSEPPGGPYNQDDPVNIDYDYAYANSMGWNGGACEIRSISNGAPSEYGQLFVGLDMNKCSENKNFEYTCSDPNNWTAGYAWTACLKEFPLLNYLAASEGTEENNFITDCELDAFRIFSPDEQINFTNEFPGMAQLVGGDGLRVNMKVPRLGGAAACWFINWDDFYTDLQISPQLVGELHLTGGYAAPDNDDGFVALLLNFLKQSFTEPTISESTSNEVTLHEPVCNSLPGGPVTKVNISDTALFNFAIDEGKCEALIEAGNYELTPNEVCDTQWIYDQEPRKTGQIVGASCKLSSYDRTFEWEDYKDDKTLDDANILNRISVFPTPLPGATPVPGTEVCQEAVICGEQFNCYSKMVDLYRACRFTAGGEVEEVGDSPFVRWERTQPWENISIKGLDRATASAWRHEFTNSPLGIVHENVGIEIPVCISVYDLQQPDLSPEEKRERLVPLEDYLARTTLADGGGAYPYDNIAYDIPTSSVLGDQSGSSALGSTVSEQNDNTFQSGTIIIDDDPLIQYIRELAEDPNNHLLDYVNADPLEYNPLYLERFALANVRSRESSTDDGASQVCFLAYYPYVGQIPRIYERISYFLSNQNDEDPSRPYERLDYFGNQSGGASQSLYNQENIDEILAQAETNTDTDGSGGGEVKGIFAAFYAWVAELADLAFEYVFIPPVNIGEDFSLDCGRLNCDHFSSPDEPYFDQDPFTLYLSSEGLLPEFTDIIGGSGSGQQCTPGGAPGSVNKLGLAAPVKDAWGLNQCYGPTKNPRTTFNPPPAAAFDSYDELLWDRCFTELNPALGATGTDYGSDFRYFHSGLDIGPRPAGTSIPIYSAGEGSVYLTKSSTTGYGNQIIIKHTSPEGETFYTRYGHLASFSVGVGDTVDNDTQIGMMGTTGNSTGIHLHFEVITCLDYVEACMDDPTSVFFDIGDSGTGSTNNNIQGASTSVLATAYHDDVVDSLPYALEQEAEIGDYDPHFPEDHKQDDVDPAEQKELQVELDEREKSILGIDDLNIVTRAEWGADESLMTWEPVFYDPQRIVLHHTVTDLAPSDNGDYANVVNRIYQSHLVRFAGNGTSGDIGYHYLIDPNGVIYQGRKGGDGASGAHVRLNNPGSIGIAMIGNFTNRTPSQAALNSLELLLSVKTQEHDIPFVWNEGIFGHRDFRAEISDHPDPSCRLINATECPGTSYYEWMEANIPGDGPGPDINTIYYQGDSCYYDGQGDPPVGDGDDRGDSGDTSTSSNSCEYTPPTDGSEKDLECLIIKTANFINTSDEYGARIPWEFMWAIMYQETRHRCTPTHVQWGQTLGSAVESTLGTAPGGIPVYTYTDKCTGNPAEVGMHMDGNTIAPQVRGVTQFSAGTFDRVASNTYWESAIYGVNMPSNTEAILDQCVNYLLGEDASTIRYESRERAFTPSGILNSYRPDDFSRARVADSLCASMLMLSDLAGAANGSYVPPQNWGYQQVRDAAGPYHGLCEYDYGSGTQYYCDDVWSYMQLAQSEFANINCEE</sequence>
<dbReference type="Gene3D" id="2.70.70.10">
    <property type="entry name" value="Glucose Permease (Domain IIA)"/>
    <property type="match status" value="1"/>
</dbReference>
<dbReference type="SMART" id="SM00701">
    <property type="entry name" value="PGRP"/>
    <property type="match status" value="1"/>
</dbReference>
<organism evidence="6 7">
    <name type="scientific">Candidatus Dojkabacteria bacterium</name>
    <dbReference type="NCBI Taxonomy" id="2099670"/>
    <lineage>
        <taxon>Bacteria</taxon>
        <taxon>Candidatus Dojkabacteria</taxon>
    </lineage>
</organism>
<dbReference type="GO" id="GO:0008745">
    <property type="term" value="F:N-acetylmuramoyl-L-alanine amidase activity"/>
    <property type="evidence" value="ECO:0007669"/>
    <property type="project" value="InterPro"/>
</dbReference>
<proteinExistence type="inferred from homology"/>
<evidence type="ECO:0000259" key="4">
    <source>
        <dbReference type="SMART" id="SM00644"/>
    </source>
</evidence>
<comment type="caution">
    <text evidence="6">The sequence shown here is derived from an EMBL/GenBank/DDBJ whole genome shotgun (WGS) entry which is preliminary data.</text>
</comment>
<accession>A0A955L4W5</accession>
<dbReference type="InterPro" id="IPR011055">
    <property type="entry name" value="Dup_hybrid_motif"/>
</dbReference>
<dbReference type="PANTHER" id="PTHR11022:SF41">
    <property type="entry name" value="PEPTIDOGLYCAN-RECOGNITION PROTEIN LC-RELATED"/>
    <property type="match status" value="1"/>
</dbReference>
<feature type="region of interest" description="Disordered" evidence="2">
    <location>
        <begin position="595"/>
        <end position="628"/>
    </location>
</feature>
<dbReference type="CDD" id="cd12797">
    <property type="entry name" value="M23_peptidase"/>
    <property type="match status" value="1"/>
</dbReference>
<name>A0A955L4W5_9BACT</name>
<evidence type="ECO:0000256" key="1">
    <source>
        <dbReference type="ARBA" id="ARBA00007553"/>
    </source>
</evidence>